<dbReference type="RefSeq" id="XP_012655070.1">
    <property type="nucleotide sequence ID" value="XM_012799616.1"/>
</dbReference>
<gene>
    <name evidence="1" type="ORF">TTHERM_000492719</name>
</gene>
<evidence type="ECO:0000313" key="1">
    <source>
        <dbReference type="EMBL" id="EWS72386.1"/>
    </source>
</evidence>
<proteinExistence type="predicted"/>
<dbReference type="GeneID" id="24439263"/>
<dbReference type="EMBL" id="GG662512">
    <property type="protein sequence ID" value="EWS72386.1"/>
    <property type="molecule type" value="Genomic_DNA"/>
</dbReference>
<dbReference type="InParanoid" id="W7XER2"/>
<reference evidence="2" key="1">
    <citation type="journal article" date="2006" name="PLoS Biol.">
        <title>Macronuclear genome sequence of the ciliate Tetrahymena thermophila, a model eukaryote.</title>
        <authorList>
            <person name="Eisen J.A."/>
            <person name="Coyne R.S."/>
            <person name="Wu M."/>
            <person name="Wu D."/>
            <person name="Thiagarajan M."/>
            <person name="Wortman J.R."/>
            <person name="Badger J.H."/>
            <person name="Ren Q."/>
            <person name="Amedeo P."/>
            <person name="Jones K.M."/>
            <person name="Tallon L.J."/>
            <person name="Delcher A.L."/>
            <person name="Salzberg S.L."/>
            <person name="Silva J.C."/>
            <person name="Haas B.J."/>
            <person name="Majoros W.H."/>
            <person name="Farzad M."/>
            <person name="Carlton J.M."/>
            <person name="Smith R.K. Jr."/>
            <person name="Garg J."/>
            <person name="Pearlman R.E."/>
            <person name="Karrer K.M."/>
            <person name="Sun L."/>
            <person name="Manning G."/>
            <person name="Elde N.C."/>
            <person name="Turkewitz A.P."/>
            <person name="Asai D.J."/>
            <person name="Wilkes D.E."/>
            <person name="Wang Y."/>
            <person name="Cai H."/>
            <person name="Collins K."/>
            <person name="Stewart B.A."/>
            <person name="Lee S.R."/>
            <person name="Wilamowska K."/>
            <person name="Weinberg Z."/>
            <person name="Ruzzo W.L."/>
            <person name="Wloga D."/>
            <person name="Gaertig J."/>
            <person name="Frankel J."/>
            <person name="Tsao C.-C."/>
            <person name="Gorovsky M.A."/>
            <person name="Keeling P.J."/>
            <person name="Waller R.F."/>
            <person name="Patron N.J."/>
            <person name="Cherry J.M."/>
            <person name="Stover N.A."/>
            <person name="Krieger C.J."/>
            <person name="del Toro C."/>
            <person name="Ryder H.F."/>
            <person name="Williamson S.C."/>
            <person name="Barbeau R.A."/>
            <person name="Hamilton E.P."/>
            <person name="Orias E."/>
        </authorList>
    </citation>
    <scope>NUCLEOTIDE SEQUENCE [LARGE SCALE GENOMIC DNA]</scope>
    <source>
        <strain evidence="2">SB210</strain>
    </source>
</reference>
<organism evidence="1 2">
    <name type="scientific">Tetrahymena thermophila (strain SB210)</name>
    <dbReference type="NCBI Taxonomy" id="312017"/>
    <lineage>
        <taxon>Eukaryota</taxon>
        <taxon>Sar</taxon>
        <taxon>Alveolata</taxon>
        <taxon>Ciliophora</taxon>
        <taxon>Intramacronucleata</taxon>
        <taxon>Oligohymenophorea</taxon>
        <taxon>Hymenostomatida</taxon>
        <taxon>Tetrahymenina</taxon>
        <taxon>Tetrahymenidae</taxon>
        <taxon>Tetrahymena</taxon>
    </lineage>
</organism>
<protein>
    <submittedName>
        <fullName evidence="1">Uncharacterized protein</fullName>
    </submittedName>
</protein>
<accession>W7XER2</accession>
<keyword evidence="2" id="KW-1185">Reference proteome</keyword>
<dbReference type="Proteomes" id="UP000009168">
    <property type="component" value="Unassembled WGS sequence"/>
</dbReference>
<dbReference type="KEGG" id="tet:TTHERM_000492719"/>
<dbReference type="AlphaFoldDB" id="W7XER2"/>
<name>W7XER2_TETTS</name>
<evidence type="ECO:0000313" key="2">
    <source>
        <dbReference type="Proteomes" id="UP000009168"/>
    </source>
</evidence>
<sequence length="286" mass="34417">MKPKIKIDFFKQNIEVKSLNIQMIGKQGVNYFTFIKKENEGLLESQHFIVVDEVKNSKNQRIPNCKAFIISKKKENLRIQLYDNVDEKIDEVSIDNQKEPYFAIIQKRDVENWKHLKDYQVSTLPQEKLEQFTFSLLYYVYQDLNQFKIQKIKKCKFSINDNIYFQERNNKLEFKIFFTELYLKKQLQKDESDIQSKQLSKYDIFCNIICQLFSKNNNEFDEPDKLDTKQIDYYERINKFFKLCKSHQGSANKSGLQYQIDSELHSYLCENLFKNNSIKNMIQQLN</sequence>